<gene>
    <name evidence="1" type="ORF">SAMN05216184_10483</name>
</gene>
<organism evidence="1 2">
    <name type="scientific">Georgenia satyanarayanai</name>
    <dbReference type="NCBI Taxonomy" id="860221"/>
    <lineage>
        <taxon>Bacteria</taxon>
        <taxon>Bacillati</taxon>
        <taxon>Actinomycetota</taxon>
        <taxon>Actinomycetes</taxon>
        <taxon>Micrococcales</taxon>
        <taxon>Bogoriellaceae</taxon>
        <taxon>Georgenia</taxon>
    </lineage>
</organism>
<dbReference type="RefSeq" id="WP_110852014.1">
    <property type="nucleotide sequence ID" value="NZ_QKLZ01000004.1"/>
</dbReference>
<proteinExistence type="predicted"/>
<sequence>MAIVPTRAWPLVTAGSSGFISSTNTAVPAAAGSGLVAVVAVRPTTTPGPNPPVTVTDSHGGTWDISPLAGSESSSTRLAVAVRTAPAGGVTSVTATVPGTSQIHLHVYEFAGVPSSLKIGASNPGVSADATTYPARTVEAPAGALVVGAGSTGVTNRTLILQGTGFVEIGNHKASGVHSVSAFRVVGASPETTGPAWDLAAGNSSTTLVQLTATIVQGEGPQPLAVDVGADRTINVDAPVQLSASATGGTGTKTFAWTIVSGPSGGGTFVDPTAPNATFDPGSTPGVYELRCTVTDGSGTASDTLTLTVLRTLTYLPFAAVNASTGWAPTGGTVLDVLSDSDDATLITSSENPTNQILDVRLPPMSVPDQPVQLRLRARALNAGSASVVARLYTGATLRATSDPVSIYDTFGQVDVTFPLSALAAISPADWEAGVRATFSVTAA</sequence>
<evidence type="ECO:0008006" key="3">
    <source>
        <dbReference type="Google" id="ProtNLM"/>
    </source>
</evidence>
<accession>A0A2Y9A7C7</accession>
<keyword evidence="2" id="KW-1185">Reference proteome</keyword>
<dbReference type="Pfam" id="PF22352">
    <property type="entry name" value="K319L-like_PKD"/>
    <property type="match status" value="1"/>
</dbReference>
<reference evidence="1 2" key="1">
    <citation type="submission" date="2016-10" db="EMBL/GenBank/DDBJ databases">
        <authorList>
            <person name="Cai Z."/>
        </authorList>
    </citation>
    <scope>NUCLEOTIDE SEQUENCE [LARGE SCALE GENOMIC DNA]</scope>
    <source>
        <strain evidence="1 2">CGMCC 1.10826</strain>
    </source>
</reference>
<dbReference type="Proteomes" id="UP000250222">
    <property type="component" value="Unassembled WGS sequence"/>
</dbReference>
<name>A0A2Y9A7C7_9MICO</name>
<dbReference type="InterPro" id="IPR013783">
    <property type="entry name" value="Ig-like_fold"/>
</dbReference>
<dbReference type="Gene3D" id="2.60.40.10">
    <property type="entry name" value="Immunoglobulins"/>
    <property type="match status" value="1"/>
</dbReference>
<dbReference type="EMBL" id="UETB01000004">
    <property type="protein sequence ID" value="SSA40344.1"/>
    <property type="molecule type" value="Genomic_DNA"/>
</dbReference>
<protein>
    <recommendedName>
        <fullName evidence="3">PKD domain-containing protein</fullName>
    </recommendedName>
</protein>
<dbReference type="GO" id="GO:0005975">
    <property type="term" value="P:carbohydrate metabolic process"/>
    <property type="evidence" value="ECO:0007669"/>
    <property type="project" value="UniProtKB-ARBA"/>
</dbReference>
<dbReference type="InterPro" id="IPR035986">
    <property type="entry name" value="PKD_dom_sf"/>
</dbReference>
<evidence type="ECO:0000313" key="1">
    <source>
        <dbReference type="EMBL" id="SSA40344.1"/>
    </source>
</evidence>
<dbReference type="AlphaFoldDB" id="A0A2Y9A7C7"/>
<dbReference type="SUPFAM" id="SSF49299">
    <property type="entry name" value="PKD domain"/>
    <property type="match status" value="1"/>
</dbReference>
<evidence type="ECO:0000313" key="2">
    <source>
        <dbReference type="Proteomes" id="UP000250222"/>
    </source>
</evidence>